<keyword evidence="2" id="KW-1185">Reference proteome</keyword>
<proteinExistence type="predicted"/>
<dbReference type="AlphaFoldDB" id="A0A9W6TB83"/>
<comment type="caution">
    <text evidence="1">The sequence shown here is derived from an EMBL/GenBank/DDBJ whole genome shotgun (WGS) entry which is preliminary data.</text>
</comment>
<evidence type="ECO:0000313" key="2">
    <source>
        <dbReference type="Proteomes" id="UP001165083"/>
    </source>
</evidence>
<protein>
    <submittedName>
        <fullName evidence="1">Unnamed protein product</fullName>
    </submittedName>
</protein>
<dbReference type="EMBL" id="BSXW01000026">
    <property type="protein sequence ID" value="GMF09983.1"/>
    <property type="molecule type" value="Genomic_DNA"/>
</dbReference>
<dbReference type="OrthoDB" id="78656at2759"/>
<organism evidence="1 2">
    <name type="scientific">Phytophthora lilii</name>
    <dbReference type="NCBI Taxonomy" id="2077276"/>
    <lineage>
        <taxon>Eukaryota</taxon>
        <taxon>Sar</taxon>
        <taxon>Stramenopiles</taxon>
        <taxon>Oomycota</taxon>
        <taxon>Peronosporomycetes</taxon>
        <taxon>Peronosporales</taxon>
        <taxon>Peronosporaceae</taxon>
        <taxon>Phytophthora</taxon>
    </lineage>
</organism>
<gene>
    <name evidence="1" type="ORF">Plil01_000083800</name>
</gene>
<dbReference type="Proteomes" id="UP001165083">
    <property type="component" value="Unassembled WGS sequence"/>
</dbReference>
<sequence>MELLALETKHRSVVYEMTPTEVLLVFAADRPCDGCPSSNVVVRRMLRMVYDALVLLVGQRNLRDWDASKLRAAISRQVEVVDTIVTQFHADPRFVFGRPVRDVVAYRQLDGIDIGKSGSLLQGAWLENGELVGEYFQPRGPKILDAKELLLLTVLGECVGRRESNFTHHVGRVHLAQTHTDVKVAIRNSSKGPLCTFIGIFSGKTEDDMALRELVRHSLSLGWVSVRTKCDNDRSSHDLGGQIAVVSIKSTRARGQYSIERASKHLDMVPPSPACRTLSYMNPSWEAVVKAEVAQQKLPIDTKQVSRNFWWRELCRFAVHRQHAATNAALSTDYKQEDEVREAAMFLM</sequence>
<reference evidence="1" key="1">
    <citation type="submission" date="2023-04" db="EMBL/GenBank/DDBJ databases">
        <title>Phytophthora lilii NBRC 32176.</title>
        <authorList>
            <person name="Ichikawa N."/>
            <person name="Sato H."/>
            <person name="Tonouchi N."/>
        </authorList>
    </citation>
    <scope>NUCLEOTIDE SEQUENCE</scope>
    <source>
        <strain evidence="1">NBRC 32176</strain>
    </source>
</reference>
<accession>A0A9W6TB83</accession>
<evidence type="ECO:0000313" key="1">
    <source>
        <dbReference type="EMBL" id="GMF09983.1"/>
    </source>
</evidence>
<name>A0A9W6TB83_9STRA</name>